<dbReference type="PANTHER" id="PTHR44329:SF298">
    <property type="entry name" value="MIXED LINEAGE KINASE DOMAIN-LIKE PROTEIN"/>
    <property type="match status" value="1"/>
</dbReference>
<dbReference type="EMBL" id="VNKQ01000015">
    <property type="protein sequence ID" value="KAG0646487.1"/>
    <property type="molecule type" value="Genomic_DNA"/>
</dbReference>
<evidence type="ECO:0000259" key="3">
    <source>
        <dbReference type="PROSITE" id="PS50011"/>
    </source>
</evidence>
<protein>
    <submittedName>
        <fullName evidence="4">Serine threonine-kinase</fullName>
    </submittedName>
</protein>
<accession>A0A9P6VEN7</accession>
<evidence type="ECO:0000256" key="2">
    <source>
        <dbReference type="ARBA" id="ARBA00022840"/>
    </source>
</evidence>
<dbReference type="Proteomes" id="UP000785200">
    <property type="component" value="Unassembled WGS sequence"/>
</dbReference>
<evidence type="ECO:0000313" key="4">
    <source>
        <dbReference type="EMBL" id="KAG0646487.1"/>
    </source>
</evidence>
<evidence type="ECO:0000313" key="5">
    <source>
        <dbReference type="Proteomes" id="UP000785200"/>
    </source>
</evidence>
<dbReference type="PANTHER" id="PTHR44329">
    <property type="entry name" value="SERINE/THREONINE-PROTEIN KINASE TNNI3K-RELATED"/>
    <property type="match status" value="1"/>
</dbReference>
<reference evidence="4" key="1">
    <citation type="submission" date="2019-07" db="EMBL/GenBank/DDBJ databases">
        <title>Hyphodiscus hymeniophilus genome sequencing and assembly.</title>
        <authorList>
            <person name="Kramer G."/>
            <person name="Nodwell J."/>
        </authorList>
    </citation>
    <scope>NUCLEOTIDE SEQUENCE</scope>
    <source>
        <strain evidence="4">ATCC 34498</strain>
    </source>
</reference>
<dbReference type="OrthoDB" id="1668230at2759"/>
<dbReference type="PROSITE" id="PS50011">
    <property type="entry name" value="PROTEIN_KINASE_DOM"/>
    <property type="match status" value="1"/>
</dbReference>
<dbReference type="InterPro" id="IPR000719">
    <property type="entry name" value="Prot_kinase_dom"/>
</dbReference>
<dbReference type="InterPro" id="IPR011009">
    <property type="entry name" value="Kinase-like_dom_sf"/>
</dbReference>
<name>A0A9P6VEN7_9HELO</name>
<dbReference type="SUPFAM" id="SSF56112">
    <property type="entry name" value="Protein kinase-like (PK-like)"/>
    <property type="match status" value="1"/>
</dbReference>
<evidence type="ECO:0000256" key="1">
    <source>
        <dbReference type="ARBA" id="ARBA00022741"/>
    </source>
</evidence>
<dbReference type="Pfam" id="PF00069">
    <property type="entry name" value="Pkinase"/>
    <property type="match status" value="1"/>
</dbReference>
<dbReference type="Gene3D" id="1.10.510.10">
    <property type="entry name" value="Transferase(Phosphotransferase) domain 1"/>
    <property type="match status" value="1"/>
</dbReference>
<dbReference type="AlphaFoldDB" id="A0A9P6VEN7"/>
<sequence>MLAASLQPRSLPRTQNRDEWKANFSFAGSSWVGHGGSGSVFAIDDDRVIKVFSQDEEGQMDLEREWMIYDKLQSGGYSSRNVIKFYEQWASGLVLERLSCTLRQHLAKLPQCTRASSAPQWIRECCEGLVYLHQNGVLHSDLGCQNILLGKDNHAKLCDFAGSKVGDDEAWISYEARSQHPDYLGSQPTQETELFALGSVIFEIWTCRPPYVSEADSSVYQKFLKRDFPLSSIEDQAIQEIVSKCWNGVYNSVTEVCDELDSEALDSLGSEQVLSNEV</sequence>
<keyword evidence="2" id="KW-0067">ATP-binding</keyword>
<proteinExistence type="predicted"/>
<comment type="caution">
    <text evidence="4">The sequence shown here is derived from an EMBL/GenBank/DDBJ whole genome shotgun (WGS) entry which is preliminary data.</text>
</comment>
<keyword evidence="1" id="KW-0547">Nucleotide-binding</keyword>
<dbReference type="GO" id="GO:0005524">
    <property type="term" value="F:ATP binding"/>
    <property type="evidence" value="ECO:0007669"/>
    <property type="project" value="UniProtKB-KW"/>
</dbReference>
<gene>
    <name evidence="4" type="ORF">D0Z07_7496</name>
</gene>
<keyword evidence="5" id="KW-1185">Reference proteome</keyword>
<dbReference type="GO" id="GO:0004674">
    <property type="term" value="F:protein serine/threonine kinase activity"/>
    <property type="evidence" value="ECO:0007669"/>
    <property type="project" value="TreeGrafter"/>
</dbReference>
<organism evidence="4 5">
    <name type="scientific">Hyphodiscus hymeniophilus</name>
    <dbReference type="NCBI Taxonomy" id="353542"/>
    <lineage>
        <taxon>Eukaryota</taxon>
        <taxon>Fungi</taxon>
        <taxon>Dikarya</taxon>
        <taxon>Ascomycota</taxon>
        <taxon>Pezizomycotina</taxon>
        <taxon>Leotiomycetes</taxon>
        <taxon>Helotiales</taxon>
        <taxon>Hyphodiscaceae</taxon>
        <taxon>Hyphodiscus</taxon>
    </lineage>
</organism>
<dbReference type="InterPro" id="IPR051681">
    <property type="entry name" value="Ser/Thr_Kinases-Pseudokinases"/>
</dbReference>
<feature type="domain" description="Protein kinase" evidence="3">
    <location>
        <begin position="26"/>
        <end position="278"/>
    </location>
</feature>